<dbReference type="EMBL" id="MPUH01000981">
    <property type="protein sequence ID" value="OMJ71533.1"/>
    <property type="molecule type" value="Genomic_DNA"/>
</dbReference>
<organism evidence="1 2">
    <name type="scientific">Stentor coeruleus</name>
    <dbReference type="NCBI Taxonomy" id="5963"/>
    <lineage>
        <taxon>Eukaryota</taxon>
        <taxon>Sar</taxon>
        <taxon>Alveolata</taxon>
        <taxon>Ciliophora</taxon>
        <taxon>Postciliodesmatophora</taxon>
        <taxon>Heterotrichea</taxon>
        <taxon>Heterotrichida</taxon>
        <taxon>Stentoridae</taxon>
        <taxon>Stentor</taxon>
    </lineage>
</organism>
<evidence type="ECO:0000313" key="1">
    <source>
        <dbReference type="EMBL" id="OMJ71533.1"/>
    </source>
</evidence>
<accession>A0A1R2B403</accession>
<proteinExistence type="predicted"/>
<comment type="caution">
    <text evidence="1">The sequence shown here is derived from an EMBL/GenBank/DDBJ whole genome shotgun (WGS) entry which is preliminary data.</text>
</comment>
<keyword evidence="2" id="KW-1185">Reference proteome</keyword>
<reference evidence="1 2" key="1">
    <citation type="submission" date="2016-11" db="EMBL/GenBank/DDBJ databases">
        <title>The macronuclear genome of Stentor coeruleus: a giant cell with tiny introns.</title>
        <authorList>
            <person name="Slabodnick M."/>
            <person name="Ruby J.G."/>
            <person name="Reiff S.B."/>
            <person name="Swart E.C."/>
            <person name="Gosai S."/>
            <person name="Prabakaran S."/>
            <person name="Witkowska E."/>
            <person name="Larue G.E."/>
            <person name="Fisher S."/>
            <person name="Freeman R.M."/>
            <person name="Gunawardena J."/>
            <person name="Chu W."/>
            <person name="Stover N.A."/>
            <person name="Gregory B.D."/>
            <person name="Nowacki M."/>
            <person name="Derisi J."/>
            <person name="Roy S.W."/>
            <person name="Marshall W.F."/>
            <person name="Sood P."/>
        </authorList>
    </citation>
    <scope>NUCLEOTIDE SEQUENCE [LARGE SCALE GENOMIC DNA]</scope>
    <source>
        <strain evidence="1">WM001</strain>
    </source>
</reference>
<name>A0A1R2B403_9CILI</name>
<evidence type="ECO:0000313" key="2">
    <source>
        <dbReference type="Proteomes" id="UP000187209"/>
    </source>
</evidence>
<sequence length="90" mass="10688">MKRLIFCCFQDEEKENELKSTNIESELSYVEKINKVKEIIRKSIEESKAQRIAPRKKSEVVLSVERIPVYELKKGQLRVKNETKEIIYTN</sequence>
<dbReference type="AlphaFoldDB" id="A0A1R2B403"/>
<protein>
    <submittedName>
        <fullName evidence="1">Uncharacterized protein</fullName>
    </submittedName>
</protein>
<gene>
    <name evidence="1" type="ORF">SteCoe_30238</name>
</gene>
<dbReference type="Proteomes" id="UP000187209">
    <property type="component" value="Unassembled WGS sequence"/>
</dbReference>